<dbReference type="Pfam" id="PF12293">
    <property type="entry name" value="T4BSS_DotH_IcmK"/>
    <property type="match status" value="1"/>
</dbReference>
<name>G2KNT5_MICAA</name>
<protein>
    <recommendedName>
        <fullName evidence="3">Type IV secretion protein DotH</fullName>
    </recommendedName>
</protein>
<gene>
    <name evidence="1" type="ordered locus">MICA_2428</name>
</gene>
<reference evidence="1 2" key="1">
    <citation type="journal article" date="2011" name="BMC Genomics">
        <title>Genomic insights into an obligate epibiotic bacterial predator: Micavibrio aeruginosavorus ARL-13.</title>
        <authorList>
            <person name="Wang Z."/>
            <person name="Kadouri D."/>
            <person name="Wu M."/>
        </authorList>
    </citation>
    <scope>NUCLEOTIDE SEQUENCE [LARGE SCALE GENOMIC DNA]</scope>
    <source>
        <strain evidence="1 2">ARL-13</strain>
    </source>
</reference>
<dbReference type="OrthoDB" id="8682498at2"/>
<dbReference type="InterPro" id="IPR022073">
    <property type="entry name" value="T4BSS_DotH_IcmK"/>
</dbReference>
<dbReference type="HOGENOM" id="CLU_733212_0_0_5"/>
<accession>G2KNT5</accession>
<dbReference type="RefSeq" id="WP_014103953.1">
    <property type="nucleotide sequence ID" value="NC_016026.1"/>
</dbReference>
<dbReference type="STRING" id="856793.MICA_2428"/>
<dbReference type="EMBL" id="CP002382">
    <property type="protein sequence ID" value="AEP10730.1"/>
    <property type="molecule type" value="Genomic_DNA"/>
</dbReference>
<dbReference type="KEGG" id="mai:MICA_2428"/>
<proteinExistence type="predicted"/>
<evidence type="ECO:0000313" key="2">
    <source>
        <dbReference type="Proteomes" id="UP000009286"/>
    </source>
</evidence>
<dbReference type="Proteomes" id="UP000009286">
    <property type="component" value="Chromosome"/>
</dbReference>
<dbReference type="AlphaFoldDB" id="G2KNT5"/>
<evidence type="ECO:0000313" key="1">
    <source>
        <dbReference type="EMBL" id="AEP10730.1"/>
    </source>
</evidence>
<sequence length="377" mass="40340">MTSKFNRYFQGLHGAVRPVALGAVCVLLTGTALSVLPAVAQDALPPGLAAQMDAEPPADDLVAQDDSALPPAMDAMERAPGLALPEDAGLAPVEGGAGMGMDLAEKSPEDIEAEIREDAFEAAITGLLPMRPEEIRELLKRYDQTLEAVQTPLQPYPEPEVVVQTVALDPGVRPSEIKVAVGHVTTLNFVDVTGAPWPIEDVSWAGDFEILKPGEGGWVLRVTPMQEFAYGNLSVKLLELKTPITFVMNTRRDTVHYRMDARIPEYGPYAKPPIIDGGITIAAGNAAQASILDGIIPDSAEKLVVSGVDGRTTAYRFKGNVYVRTPLTMLSPGWSGSVSSADGMNVYTIEDAPVLLLSDKGRMVRAHLSEKDDSNEQ</sequence>
<dbReference type="eggNOG" id="ENOG5032SK2">
    <property type="taxonomic scope" value="Bacteria"/>
</dbReference>
<keyword evidence="2" id="KW-1185">Reference proteome</keyword>
<organism evidence="1 2">
    <name type="scientific">Micavibrio aeruginosavorus (strain ARL-13)</name>
    <dbReference type="NCBI Taxonomy" id="856793"/>
    <lineage>
        <taxon>Bacteria</taxon>
        <taxon>Pseudomonadati</taxon>
        <taxon>Bdellovibrionota</taxon>
        <taxon>Bdellovibrionia</taxon>
        <taxon>Bdellovibrionales</taxon>
        <taxon>Pseudobdellovibrionaceae</taxon>
        <taxon>Micavibrio</taxon>
    </lineage>
</organism>
<evidence type="ECO:0008006" key="3">
    <source>
        <dbReference type="Google" id="ProtNLM"/>
    </source>
</evidence>